<gene>
    <name evidence="1" type="ORF">APLA_LOCUS1462</name>
</gene>
<sequence length="163" mass="18417">MATEKGAQGEKSFIEAKPVTTDFATFSKLLPSYDGNKRTLAFYIEGVENALHILTNKEDPCIMCLIRNKLTGKAVEALSQSPGTRTWTDIKDTLLRKFGEFRSELQLVQELTQTNWENSSLDAFGDKIQNLMTTLISKNPEKSAYYKQMALATFLDRLNPITR</sequence>
<dbReference type="Proteomes" id="UP000494106">
    <property type="component" value="Unassembled WGS sequence"/>
</dbReference>
<comment type="caution">
    <text evidence="1">The sequence shown here is derived from an EMBL/GenBank/DDBJ whole genome shotgun (WGS) entry which is preliminary data.</text>
</comment>
<organism evidence="1 2">
    <name type="scientific">Arctia plantaginis</name>
    <name type="common">Wood tiger moth</name>
    <name type="synonym">Phalaena plantaginis</name>
    <dbReference type="NCBI Taxonomy" id="874455"/>
    <lineage>
        <taxon>Eukaryota</taxon>
        <taxon>Metazoa</taxon>
        <taxon>Ecdysozoa</taxon>
        <taxon>Arthropoda</taxon>
        <taxon>Hexapoda</taxon>
        <taxon>Insecta</taxon>
        <taxon>Pterygota</taxon>
        <taxon>Neoptera</taxon>
        <taxon>Endopterygota</taxon>
        <taxon>Lepidoptera</taxon>
        <taxon>Glossata</taxon>
        <taxon>Ditrysia</taxon>
        <taxon>Noctuoidea</taxon>
        <taxon>Erebidae</taxon>
        <taxon>Arctiinae</taxon>
        <taxon>Arctia</taxon>
    </lineage>
</organism>
<evidence type="ECO:0000313" key="2">
    <source>
        <dbReference type="Proteomes" id="UP000494106"/>
    </source>
</evidence>
<proteinExistence type="predicted"/>
<evidence type="ECO:0000313" key="1">
    <source>
        <dbReference type="EMBL" id="CAB3223055.1"/>
    </source>
</evidence>
<keyword evidence="2" id="KW-1185">Reference proteome</keyword>
<evidence type="ECO:0008006" key="3">
    <source>
        <dbReference type="Google" id="ProtNLM"/>
    </source>
</evidence>
<dbReference type="OrthoDB" id="7488542at2759"/>
<accession>A0A8S0YTH7</accession>
<dbReference type="EMBL" id="CADEBC010000123">
    <property type="protein sequence ID" value="CAB3223055.1"/>
    <property type="molecule type" value="Genomic_DNA"/>
</dbReference>
<dbReference type="AlphaFoldDB" id="A0A8S0YTH7"/>
<reference evidence="1 2" key="1">
    <citation type="submission" date="2020-04" db="EMBL/GenBank/DDBJ databases">
        <authorList>
            <person name="Wallbank WR R."/>
            <person name="Pardo Diaz C."/>
            <person name="Kozak K."/>
            <person name="Martin S."/>
            <person name="Jiggins C."/>
            <person name="Moest M."/>
            <person name="Warren A I."/>
            <person name="Byers J.R.P. K."/>
            <person name="Montejo-Kovacevich G."/>
            <person name="Yen C E."/>
        </authorList>
    </citation>
    <scope>NUCLEOTIDE SEQUENCE [LARGE SCALE GENOMIC DNA]</scope>
</reference>
<name>A0A8S0YTH7_ARCPL</name>
<protein>
    <recommendedName>
        <fullName evidence="3">Retrotransposon gag domain-containing protein</fullName>
    </recommendedName>
</protein>